<evidence type="ECO:0000313" key="3">
    <source>
        <dbReference type="Proteomes" id="UP001176521"/>
    </source>
</evidence>
<name>A0AAN6JL89_9BASI</name>
<feature type="compositionally biased region" description="Low complexity" evidence="1">
    <location>
        <begin position="722"/>
        <end position="776"/>
    </location>
</feature>
<evidence type="ECO:0000256" key="1">
    <source>
        <dbReference type="SAM" id="MobiDB-lite"/>
    </source>
</evidence>
<feature type="region of interest" description="Disordered" evidence="1">
    <location>
        <begin position="688"/>
        <end position="811"/>
    </location>
</feature>
<dbReference type="EMBL" id="JAPDMQ010000167">
    <property type="protein sequence ID" value="KAK0532141.1"/>
    <property type="molecule type" value="Genomic_DNA"/>
</dbReference>
<feature type="region of interest" description="Disordered" evidence="1">
    <location>
        <begin position="470"/>
        <end position="509"/>
    </location>
</feature>
<feature type="compositionally biased region" description="Low complexity" evidence="1">
    <location>
        <begin position="373"/>
        <end position="383"/>
    </location>
</feature>
<evidence type="ECO:0000313" key="2">
    <source>
        <dbReference type="EMBL" id="KAK0532141.1"/>
    </source>
</evidence>
<comment type="caution">
    <text evidence="2">The sequence shown here is derived from an EMBL/GenBank/DDBJ whole genome shotgun (WGS) entry which is preliminary data.</text>
</comment>
<sequence length="811" mass="83473">MTTGMVATTASFNRDAFGSTTSRAEVDLGGLILIGICLAENMSTLTHLHSGRWLVRIEPRGATHADVAVLLPLCDTLLQQAQTVADHYDLPHGCASSICFYLGHDSPFPVTTSINAASWPIALSSYLPPSSRRPSKVESWALPVSLPLPSSTMLTGLPICANLCFDFGTEEGGLDADADAESEAAHSVSVRAVELHERPNAPTPNANYQHFTAAGAAAAAAYGPQKLSFLKMQHTPNPNLMHMRRPSPSWERRSSFQEMPYANLDDSFDSPSPRAAIFSGPLSPATRRMRTFAFHAAELRRRQASSSVAASPRCGSSISAGGGGGGGGGGVVNVPVSAAATVAAAGGGGVTSQVTTSTLADFIRERSRRGVAATTAAAEAAAASPKTTMSHSRMHTRSNSQLSAFHAFKSPSNSSSGGVGGGDDELDDTEDGHSSSFFSHSRASSASIGTFRRSRSSLFSSTQGTTVWNEDDTIFEDARPPTTSSAATQEGGSGKTGDVRRHSRLESNKGLPVIQNGTIVPFWSISSSNSSTTTTSSSANVGVKGLGSEAAAALAHAVERRRAQAIRVVDVATAKLISPSTAATIVGRSRAYTSVEPPRDKRVAFFPGASPTPEETSQQQTFANAGLGLGQLGATGTALASTAAVPAAATQPAAQSMAVPTLKTVKVPIINRTPANGTLARRRALTMHQPSRHSSHHAISGPGAAPIPASGLARQLPPLTCARRPSALTPTPTTSIPISAASPAVAKAVTPPGKTGDSPSKTTSSSSAAKVVAADSIESSARTPLAPTSKAAAAIRTDISSTSLPSAVPQN</sequence>
<feature type="compositionally biased region" description="Low complexity" evidence="1">
    <location>
        <begin position="698"/>
        <end position="711"/>
    </location>
</feature>
<feature type="compositionally biased region" description="Polar residues" evidence="1">
    <location>
        <begin position="798"/>
        <end position="811"/>
    </location>
</feature>
<protein>
    <submittedName>
        <fullName evidence="2">Uncharacterized protein</fullName>
    </submittedName>
</protein>
<feature type="compositionally biased region" description="Basic and acidic residues" evidence="1">
    <location>
        <begin position="497"/>
        <end position="507"/>
    </location>
</feature>
<dbReference type="Proteomes" id="UP001176521">
    <property type="component" value="Unassembled WGS sequence"/>
</dbReference>
<feature type="region of interest" description="Disordered" evidence="1">
    <location>
        <begin position="373"/>
        <end position="440"/>
    </location>
</feature>
<accession>A0AAN6JL89</accession>
<dbReference type="AlphaFoldDB" id="A0AAN6JL89"/>
<keyword evidence="3" id="KW-1185">Reference proteome</keyword>
<gene>
    <name evidence="2" type="ORF">OC842_003389</name>
</gene>
<reference evidence="2" key="1">
    <citation type="journal article" date="2023" name="PhytoFront">
        <title>Draft Genome Resources of Seven Strains of Tilletia horrida, Causal Agent of Kernel Smut of Rice.</title>
        <authorList>
            <person name="Khanal S."/>
            <person name="Antony Babu S."/>
            <person name="Zhou X.G."/>
        </authorList>
    </citation>
    <scope>NUCLEOTIDE SEQUENCE</scope>
    <source>
        <strain evidence="2">TX3</strain>
    </source>
</reference>
<proteinExistence type="predicted"/>
<organism evidence="2 3">
    <name type="scientific">Tilletia horrida</name>
    <dbReference type="NCBI Taxonomy" id="155126"/>
    <lineage>
        <taxon>Eukaryota</taxon>
        <taxon>Fungi</taxon>
        <taxon>Dikarya</taxon>
        <taxon>Basidiomycota</taxon>
        <taxon>Ustilaginomycotina</taxon>
        <taxon>Exobasidiomycetes</taxon>
        <taxon>Tilletiales</taxon>
        <taxon>Tilletiaceae</taxon>
        <taxon>Tilletia</taxon>
    </lineage>
</organism>
<feature type="compositionally biased region" description="Polar residues" evidence="1">
    <location>
        <begin position="385"/>
        <end position="403"/>
    </location>
</feature>
<feature type="compositionally biased region" description="Polar residues" evidence="1">
    <location>
        <begin position="481"/>
        <end position="490"/>
    </location>
</feature>